<dbReference type="OrthoDB" id="3403180at2"/>
<name>A0A3R7IYG4_9ACTN</name>
<dbReference type="Proteomes" id="UP000028058">
    <property type="component" value="Unassembled WGS sequence"/>
</dbReference>
<evidence type="ECO:0000313" key="3">
    <source>
        <dbReference type="Proteomes" id="UP000028058"/>
    </source>
</evidence>
<gene>
    <name evidence="2" type="ORF">SFRA_003400</name>
</gene>
<reference evidence="2 3" key="1">
    <citation type="journal article" date="2014" name="Genome Announc.">
        <title>Draft Genome Sequence of Streptomyces fradiae ATCC 19609, a Strain Highly Sensitive to Antibiotics.</title>
        <authorList>
            <person name="Bekker O.B."/>
            <person name="Klimina K.M."/>
            <person name="Vatlin A.A."/>
            <person name="Zakharevich N.V."/>
            <person name="Kasianov A.S."/>
            <person name="Danilenko V.N."/>
        </authorList>
    </citation>
    <scope>NUCLEOTIDE SEQUENCE [LARGE SCALE GENOMIC DNA]</scope>
    <source>
        <strain evidence="2 3">ATCC 19609</strain>
    </source>
</reference>
<feature type="signal peptide" evidence="1">
    <location>
        <begin position="1"/>
        <end position="30"/>
    </location>
</feature>
<keyword evidence="1" id="KW-0732">Signal</keyword>
<sequence length="291" mass="28305">MKATIRRGGISAAAGLGLCLALLPAGQTQARAQVFVPCGDIAALKAAVTNANAGGGPVLLASGCTYTLTAPDTPANADDALPEITGNVQISSVGGATLRRDSAQVFRILNVVPGGSLTLNRITVRGGEAAQGGGIRNAGRLGLYRSVVRDNTGSGIHNSGTLGLHNSVLLGNKASSGGGLANVAGSAIVNSSRIYGNSATSDGGGIVNAATLRVRGSTVYANRAVRGGGLFNRAGTATFARSKVLGNTATAPAGGGGVHEAGGAVTALTSAVIGNVPNNCAPLGSVPGCVG</sequence>
<dbReference type="AlphaFoldDB" id="A0A3R7IYG4"/>
<feature type="chain" id="PRO_5043188349" description="Right-handed parallel beta-helix repeat-containing protein" evidence="1">
    <location>
        <begin position="31"/>
        <end position="291"/>
    </location>
</feature>
<organism evidence="2 3">
    <name type="scientific">Streptomyces xinghaiensis</name>
    <dbReference type="NCBI Taxonomy" id="1038928"/>
    <lineage>
        <taxon>Bacteria</taxon>
        <taxon>Bacillati</taxon>
        <taxon>Actinomycetota</taxon>
        <taxon>Actinomycetes</taxon>
        <taxon>Kitasatosporales</taxon>
        <taxon>Streptomycetaceae</taxon>
        <taxon>Streptomyces</taxon>
    </lineage>
</organism>
<proteinExistence type="predicted"/>
<evidence type="ECO:0008006" key="4">
    <source>
        <dbReference type="Google" id="ProtNLM"/>
    </source>
</evidence>
<dbReference type="EMBL" id="JNAD02000001">
    <property type="protein sequence ID" value="RKM99248.1"/>
    <property type="molecule type" value="Genomic_DNA"/>
</dbReference>
<dbReference type="SUPFAM" id="SSF51126">
    <property type="entry name" value="Pectin lyase-like"/>
    <property type="match status" value="1"/>
</dbReference>
<evidence type="ECO:0000256" key="1">
    <source>
        <dbReference type="SAM" id="SignalP"/>
    </source>
</evidence>
<evidence type="ECO:0000313" key="2">
    <source>
        <dbReference type="EMBL" id="RKM99248.1"/>
    </source>
</evidence>
<dbReference type="RefSeq" id="WP_050363485.1">
    <property type="nucleotide sequence ID" value="NZ_CP134822.1"/>
</dbReference>
<protein>
    <recommendedName>
        <fullName evidence="4">Right-handed parallel beta-helix repeat-containing protein</fullName>
    </recommendedName>
</protein>
<accession>A0A3R7IYG4</accession>
<comment type="caution">
    <text evidence="2">The sequence shown here is derived from an EMBL/GenBank/DDBJ whole genome shotgun (WGS) entry which is preliminary data.</text>
</comment>
<keyword evidence="3" id="KW-1185">Reference proteome</keyword>
<dbReference type="InterPro" id="IPR011050">
    <property type="entry name" value="Pectin_lyase_fold/virulence"/>
</dbReference>